<feature type="compositionally biased region" description="Low complexity" evidence="1">
    <location>
        <begin position="53"/>
        <end position="64"/>
    </location>
</feature>
<sequence>MPISTRSNSLVRVVAAAAPCSPPPVAGDEGARGAAYQPRLEPRGGGDGPFPVQPSGRPSPSGQPTTAAPSRKLLQASSLDLEREKGTNQCETREIEEKAPKANEIEIGVFGSLMGMHSDGQV</sequence>
<keyword evidence="3" id="KW-1185">Reference proteome</keyword>
<organism evidence="2">
    <name type="scientific">Oryza glumipatula</name>
    <dbReference type="NCBI Taxonomy" id="40148"/>
    <lineage>
        <taxon>Eukaryota</taxon>
        <taxon>Viridiplantae</taxon>
        <taxon>Streptophyta</taxon>
        <taxon>Embryophyta</taxon>
        <taxon>Tracheophyta</taxon>
        <taxon>Spermatophyta</taxon>
        <taxon>Magnoliopsida</taxon>
        <taxon>Liliopsida</taxon>
        <taxon>Poales</taxon>
        <taxon>Poaceae</taxon>
        <taxon>BOP clade</taxon>
        <taxon>Oryzoideae</taxon>
        <taxon>Oryzeae</taxon>
        <taxon>Oryzinae</taxon>
        <taxon>Oryza</taxon>
    </lineage>
</organism>
<dbReference type="HOGENOM" id="CLU_2030361_0_0_1"/>
<dbReference type="EnsemblPlants" id="OGLUM04G15800.1">
    <property type="protein sequence ID" value="OGLUM04G15800.1"/>
    <property type="gene ID" value="OGLUM04G15800"/>
</dbReference>
<reference evidence="2" key="2">
    <citation type="submission" date="2018-05" db="EMBL/GenBank/DDBJ databases">
        <title>OgluRS3 (Oryza glumaepatula Reference Sequence Version 3).</title>
        <authorList>
            <person name="Zhang J."/>
            <person name="Kudrna D."/>
            <person name="Lee S."/>
            <person name="Talag J."/>
            <person name="Welchert J."/>
            <person name="Wing R.A."/>
        </authorList>
    </citation>
    <scope>NUCLEOTIDE SEQUENCE [LARGE SCALE GENOMIC DNA]</scope>
</reference>
<reference evidence="2" key="1">
    <citation type="submission" date="2015-04" db="UniProtKB">
        <authorList>
            <consortium name="EnsemblPlants"/>
        </authorList>
    </citation>
    <scope>IDENTIFICATION</scope>
</reference>
<dbReference type="Proteomes" id="UP000026961">
    <property type="component" value="Chromosome 4"/>
</dbReference>
<feature type="region of interest" description="Disordered" evidence="1">
    <location>
        <begin position="18"/>
        <end position="99"/>
    </location>
</feature>
<name>A0A0D9ZM26_9ORYZ</name>
<evidence type="ECO:0000313" key="2">
    <source>
        <dbReference type="EnsemblPlants" id="OGLUM04G15800.1"/>
    </source>
</evidence>
<evidence type="ECO:0000256" key="1">
    <source>
        <dbReference type="SAM" id="MobiDB-lite"/>
    </source>
</evidence>
<proteinExistence type="predicted"/>
<evidence type="ECO:0000313" key="3">
    <source>
        <dbReference type="Proteomes" id="UP000026961"/>
    </source>
</evidence>
<dbReference type="Gramene" id="OGLUM04G15800.1">
    <property type="protein sequence ID" value="OGLUM04G15800.1"/>
    <property type="gene ID" value="OGLUM04G15800"/>
</dbReference>
<feature type="compositionally biased region" description="Basic and acidic residues" evidence="1">
    <location>
        <begin position="80"/>
        <end position="99"/>
    </location>
</feature>
<accession>A0A0D9ZM26</accession>
<dbReference type="AlphaFoldDB" id="A0A0D9ZM26"/>
<protein>
    <submittedName>
        <fullName evidence="2">Uncharacterized protein</fullName>
    </submittedName>
</protein>